<dbReference type="Pfam" id="PF00496">
    <property type="entry name" value="SBP_bac_5"/>
    <property type="match status" value="1"/>
</dbReference>
<evidence type="ECO:0000259" key="6">
    <source>
        <dbReference type="Pfam" id="PF00496"/>
    </source>
</evidence>
<comment type="subcellular location">
    <subcellularLocation>
        <location evidence="1">Cell envelope</location>
    </subcellularLocation>
</comment>
<dbReference type="Gene3D" id="3.40.190.10">
    <property type="entry name" value="Periplasmic binding protein-like II"/>
    <property type="match status" value="1"/>
</dbReference>
<evidence type="ECO:0000313" key="7">
    <source>
        <dbReference type="EMBL" id="TMJ11709.1"/>
    </source>
</evidence>
<evidence type="ECO:0000256" key="2">
    <source>
        <dbReference type="ARBA" id="ARBA00005695"/>
    </source>
</evidence>
<comment type="caution">
    <text evidence="7">The sequence shown here is derived from an EMBL/GenBank/DDBJ whole genome shotgun (WGS) entry which is preliminary data.</text>
</comment>
<name>A0A537LUM7_9BACT</name>
<dbReference type="GO" id="GO:1904680">
    <property type="term" value="F:peptide transmembrane transporter activity"/>
    <property type="evidence" value="ECO:0007669"/>
    <property type="project" value="TreeGrafter"/>
</dbReference>
<feature type="region of interest" description="Disordered" evidence="5">
    <location>
        <begin position="23"/>
        <end position="108"/>
    </location>
</feature>
<dbReference type="GO" id="GO:0030313">
    <property type="term" value="C:cell envelope"/>
    <property type="evidence" value="ECO:0007669"/>
    <property type="project" value="UniProtKB-SubCell"/>
</dbReference>
<reference evidence="7 8" key="1">
    <citation type="journal article" date="2019" name="Nat. Microbiol.">
        <title>Mediterranean grassland soil C-N compound turnover is dependent on rainfall and depth, and is mediated by genomically divergent microorganisms.</title>
        <authorList>
            <person name="Diamond S."/>
            <person name="Andeer P.F."/>
            <person name="Li Z."/>
            <person name="Crits-Christoph A."/>
            <person name="Burstein D."/>
            <person name="Anantharaman K."/>
            <person name="Lane K.R."/>
            <person name="Thomas B.C."/>
            <person name="Pan C."/>
            <person name="Northen T.R."/>
            <person name="Banfield J.F."/>
        </authorList>
    </citation>
    <scope>NUCLEOTIDE SEQUENCE [LARGE SCALE GENOMIC DNA]</scope>
    <source>
        <strain evidence="7">NP_5</strain>
    </source>
</reference>
<dbReference type="InterPro" id="IPR039424">
    <property type="entry name" value="SBP_5"/>
</dbReference>
<dbReference type="GO" id="GO:0015833">
    <property type="term" value="P:peptide transport"/>
    <property type="evidence" value="ECO:0007669"/>
    <property type="project" value="TreeGrafter"/>
</dbReference>
<proteinExistence type="inferred from homology"/>
<evidence type="ECO:0000256" key="5">
    <source>
        <dbReference type="SAM" id="MobiDB-lite"/>
    </source>
</evidence>
<evidence type="ECO:0000256" key="4">
    <source>
        <dbReference type="ARBA" id="ARBA00022729"/>
    </source>
</evidence>
<dbReference type="SUPFAM" id="SSF53850">
    <property type="entry name" value="Periplasmic binding protein-like II"/>
    <property type="match status" value="1"/>
</dbReference>
<evidence type="ECO:0000256" key="3">
    <source>
        <dbReference type="ARBA" id="ARBA00022448"/>
    </source>
</evidence>
<dbReference type="PANTHER" id="PTHR30290">
    <property type="entry name" value="PERIPLASMIC BINDING COMPONENT OF ABC TRANSPORTER"/>
    <property type="match status" value="1"/>
</dbReference>
<feature type="domain" description="Solute-binding protein family 5" evidence="6">
    <location>
        <begin position="190"/>
        <end position="434"/>
    </location>
</feature>
<gene>
    <name evidence="7" type="ORF">E6H02_06640</name>
</gene>
<dbReference type="PANTHER" id="PTHR30290:SF10">
    <property type="entry name" value="PERIPLASMIC OLIGOPEPTIDE-BINDING PROTEIN-RELATED"/>
    <property type="match status" value="1"/>
</dbReference>
<sequence>MGALITLAVANVSSARWIAQGVPVSGQTQHPSRPETRAAAPSTTPCNAGAVTGDPLPERQNDLLSRPRGIGPPAEEDSRTCRRPRRASNSGTGEPREGIPMNRDQGGGVPRFNRRSLIWLLGGGLGYPAVTHLLGPESAQAAAPSGTLLVGMQLLMKSIDPGRTIEASAYMINHAIYDSLVTFDGEDLKTPKPQLATGWKASPDGKTYTFTLRPNVRFSSGNPMTSADVKWSLDRVINLKANTKFLIEGIEEVLAPDPLTVVVRLSESKPSIIPILSSPSLCVVDSKVVMENGGEAGPDAKDKDRAEPYLSAHSAGTGAYTLGSYIPNQELTLVKNPAHWRGAPKFDRIVIRHIPEPATQQLQIARGDLDVATGIGPDQAQVLRTAPGVTVKTSLIANTIYVLMNNNPQIGGPFANPRVQQAVRYALDYAGIMAIAG</sequence>
<comment type="similarity">
    <text evidence="2">Belongs to the bacterial solute-binding protein 5 family.</text>
</comment>
<dbReference type="Proteomes" id="UP000320393">
    <property type="component" value="Unassembled WGS sequence"/>
</dbReference>
<protein>
    <submittedName>
        <fullName evidence="7">ABC transporter substrate-binding protein</fullName>
    </submittedName>
</protein>
<evidence type="ECO:0000256" key="1">
    <source>
        <dbReference type="ARBA" id="ARBA00004196"/>
    </source>
</evidence>
<accession>A0A537LUM7</accession>
<dbReference type="Gene3D" id="3.90.76.10">
    <property type="entry name" value="Dipeptide-binding Protein, Domain 1"/>
    <property type="match status" value="1"/>
</dbReference>
<dbReference type="AlphaFoldDB" id="A0A537LUM7"/>
<dbReference type="CDD" id="cd08512">
    <property type="entry name" value="PBP2_NikA_DppA_OppA_like_7"/>
    <property type="match status" value="1"/>
</dbReference>
<feature type="non-terminal residue" evidence="7">
    <location>
        <position position="437"/>
    </location>
</feature>
<organism evidence="7 8">
    <name type="scientific">Candidatus Segetimicrobium genomatis</name>
    <dbReference type="NCBI Taxonomy" id="2569760"/>
    <lineage>
        <taxon>Bacteria</taxon>
        <taxon>Bacillati</taxon>
        <taxon>Candidatus Sysuimicrobiota</taxon>
        <taxon>Candidatus Sysuimicrobiia</taxon>
        <taxon>Candidatus Sysuimicrobiales</taxon>
        <taxon>Candidatus Segetimicrobiaceae</taxon>
        <taxon>Candidatus Segetimicrobium</taxon>
    </lineage>
</organism>
<dbReference type="EMBL" id="VBAM01000213">
    <property type="protein sequence ID" value="TMJ11709.1"/>
    <property type="molecule type" value="Genomic_DNA"/>
</dbReference>
<dbReference type="Gene3D" id="3.10.105.10">
    <property type="entry name" value="Dipeptide-binding Protein, Domain 3"/>
    <property type="match status" value="1"/>
</dbReference>
<dbReference type="InterPro" id="IPR000914">
    <property type="entry name" value="SBP_5_dom"/>
</dbReference>
<keyword evidence="3" id="KW-0813">Transport</keyword>
<keyword evidence="4" id="KW-0732">Signal</keyword>
<evidence type="ECO:0000313" key="8">
    <source>
        <dbReference type="Proteomes" id="UP000320393"/>
    </source>
</evidence>